<reference evidence="2 3" key="1">
    <citation type="submission" date="2016-04" db="EMBL/GenBank/DDBJ databases">
        <title>Complete genome sequence of Dokdonella koreensis DS-123T.</title>
        <authorList>
            <person name="Kim J.F."/>
            <person name="Lee H."/>
            <person name="Kwak M.-J."/>
        </authorList>
    </citation>
    <scope>NUCLEOTIDE SEQUENCE [LARGE SCALE GENOMIC DNA]</scope>
    <source>
        <strain evidence="2 3">DS-123</strain>
    </source>
</reference>
<sequence>MYVRRRARAHVIHRLSRVGDRKEWTAVRPSSDGPARPHARPAPGTDDRP</sequence>
<dbReference type="Proteomes" id="UP000076830">
    <property type="component" value="Chromosome"/>
</dbReference>
<dbReference type="AlphaFoldDB" id="A0A160DUV0"/>
<keyword evidence="3" id="KW-1185">Reference proteome</keyword>
<accession>A0A160DUV0</accession>
<evidence type="ECO:0000256" key="1">
    <source>
        <dbReference type="SAM" id="MobiDB-lite"/>
    </source>
</evidence>
<feature type="region of interest" description="Disordered" evidence="1">
    <location>
        <begin position="18"/>
        <end position="49"/>
    </location>
</feature>
<name>A0A160DUV0_9GAMM</name>
<organism evidence="2 3">
    <name type="scientific">Dokdonella koreensis DS-123</name>
    <dbReference type="NCBI Taxonomy" id="1300342"/>
    <lineage>
        <taxon>Bacteria</taxon>
        <taxon>Pseudomonadati</taxon>
        <taxon>Pseudomonadota</taxon>
        <taxon>Gammaproteobacteria</taxon>
        <taxon>Lysobacterales</taxon>
        <taxon>Rhodanobacteraceae</taxon>
        <taxon>Dokdonella</taxon>
    </lineage>
</organism>
<proteinExistence type="predicted"/>
<protein>
    <submittedName>
        <fullName evidence="2">Uncharacterized protein</fullName>
    </submittedName>
</protein>
<evidence type="ECO:0000313" key="2">
    <source>
        <dbReference type="EMBL" id="ANB18275.1"/>
    </source>
</evidence>
<dbReference type="KEGG" id="dko:I596_2264"/>
<evidence type="ECO:0000313" key="3">
    <source>
        <dbReference type="Proteomes" id="UP000076830"/>
    </source>
</evidence>
<dbReference type="EMBL" id="CP015249">
    <property type="protein sequence ID" value="ANB18275.1"/>
    <property type="molecule type" value="Genomic_DNA"/>
</dbReference>
<gene>
    <name evidence="2" type="ORF">I596_2264</name>
</gene>